<dbReference type="InterPro" id="IPR052168">
    <property type="entry name" value="Cytochrome_b561_oxidase"/>
</dbReference>
<dbReference type="SUPFAM" id="SSF81342">
    <property type="entry name" value="Transmembrane di-heme cytochromes"/>
    <property type="match status" value="1"/>
</dbReference>
<keyword evidence="8" id="KW-0249">Electron transport</keyword>
<organism evidence="15 16">
    <name type="scientific">Solilutibacter silvestris</name>
    <dbReference type="NCBI Taxonomy" id="1645665"/>
    <lineage>
        <taxon>Bacteria</taxon>
        <taxon>Pseudomonadati</taxon>
        <taxon>Pseudomonadota</taxon>
        <taxon>Gammaproteobacteria</taxon>
        <taxon>Lysobacterales</taxon>
        <taxon>Lysobacteraceae</taxon>
        <taxon>Solilutibacter</taxon>
    </lineage>
</organism>
<sequence>MHSMQYGHIARFRPRIVGTPDPETGVMHKNTDTWGSVSRSFHWLIVALLIVQGALGLLLDDLPRGSIRLHVSIGITILALAIARLAWRLYAGRPAPMPGVLPWQRRTAAVGHFLLYVLLFATPITGWLMSNYGDHPVRWFGLFELPHLVAPNDDAHEIMESRHQLMFWLLAIVATLHALAATYHHFILRNATLTRMWRGS</sequence>
<keyword evidence="3" id="KW-0813">Transport</keyword>
<evidence type="ECO:0000256" key="13">
    <source>
        <dbReference type="SAM" id="Phobius"/>
    </source>
</evidence>
<keyword evidence="10" id="KW-0408">Iron</keyword>
<keyword evidence="16" id="KW-1185">Reference proteome</keyword>
<comment type="cofactor">
    <cofactor evidence="1">
        <name>heme b</name>
        <dbReference type="ChEBI" id="CHEBI:60344"/>
    </cofactor>
</comment>
<keyword evidence="11 13" id="KW-0472">Membrane</keyword>
<comment type="similarity">
    <text evidence="12">Belongs to the cytochrome b561 family.</text>
</comment>
<evidence type="ECO:0000256" key="8">
    <source>
        <dbReference type="ARBA" id="ARBA00022982"/>
    </source>
</evidence>
<keyword evidence="4" id="KW-1003">Cell membrane</keyword>
<comment type="caution">
    <text evidence="15">The sequence shown here is derived from an EMBL/GenBank/DDBJ whole genome shotgun (WGS) entry which is preliminary data.</text>
</comment>
<dbReference type="InterPro" id="IPR011577">
    <property type="entry name" value="Cyt_b561_bac/Ni-Hgenase"/>
</dbReference>
<dbReference type="Pfam" id="PF01292">
    <property type="entry name" value="Ni_hydr_CYTB"/>
    <property type="match status" value="1"/>
</dbReference>
<dbReference type="GO" id="GO:0046872">
    <property type="term" value="F:metal ion binding"/>
    <property type="evidence" value="ECO:0007669"/>
    <property type="project" value="UniProtKB-KW"/>
</dbReference>
<feature type="domain" description="Cytochrome b561 bacterial/Ni-hydrogenase" evidence="14">
    <location>
        <begin position="34"/>
        <end position="199"/>
    </location>
</feature>
<dbReference type="AlphaFoldDB" id="A0A2K1PXB3"/>
<protein>
    <submittedName>
        <fullName evidence="15">Cytochrome B561</fullName>
    </submittedName>
</protein>
<dbReference type="EMBL" id="NPZB01000002">
    <property type="protein sequence ID" value="PNS07435.1"/>
    <property type="molecule type" value="Genomic_DNA"/>
</dbReference>
<dbReference type="GO" id="GO:0020037">
    <property type="term" value="F:heme binding"/>
    <property type="evidence" value="ECO:0007669"/>
    <property type="project" value="TreeGrafter"/>
</dbReference>
<comment type="subcellular location">
    <subcellularLocation>
        <location evidence="2">Cell membrane</location>
        <topology evidence="2">Multi-pass membrane protein</topology>
    </subcellularLocation>
</comment>
<keyword evidence="9 13" id="KW-1133">Transmembrane helix</keyword>
<evidence type="ECO:0000259" key="14">
    <source>
        <dbReference type="Pfam" id="PF01292"/>
    </source>
</evidence>
<dbReference type="RefSeq" id="WP_240600454.1">
    <property type="nucleotide sequence ID" value="NZ_NPZB01000002.1"/>
</dbReference>
<feature type="transmembrane region" description="Helical" evidence="13">
    <location>
        <begin position="41"/>
        <end position="59"/>
    </location>
</feature>
<evidence type="ECO:0000256" key="4">
    <source>
        <dbReference type="ARBA" id="ARBA00022475"/>
    </source>
</evidence>
<evidence type="ECO:0000256" key="12">
    <source>
        <dbReference type="ARBA" id="ARBA00037975"/>
    </source>
</evidence>
<evidence type="ECO:0000256" key="6">
    <source>
        <dbReference type="ARBA" id="ARBA00022692"/>
    </source>
</evidence>
<dbReference type="Proteomes" id="UP000236220">
    <property type="component" value="Unassembled WGS sequence"/>
</dbReference>
<dbReference type="GO" id="GO:0005886">
    <property type="term" value="C:plasma membrane"/>
    <property type="evidence" value="ECO:0007669"/>
    <property type="project" value="UniProtKB-SubCell"/>
</dbReference>
<dbReference type="InterPro" id="IPR016174">
    <property type="entry name" value="Di-haem_cyt_TM"/>
</dbReference>
<dbReference type="GO" id="GO:0022904">
    <property type="term" value="P:respiratory electron transport chain"/>
    <property type="evidence" value="ECO:0007669"/>
    <property type="project" value="InterPro"/>
</dbReference>
<evidence type="ECO:0000256" key="7">
    <source>
        <dbReference type="ARBA" id="ARBA00022723"/>
    </source>
</evidence>
<keyword evidence="6 13" id="KW-0812">Transmembrane</keyword>
<dbReference type="PANTHER" id="PTHR30529:SF7">
    <property type="entry name" value="CYTOCHROME B561 BACTERIAL_NI-HYDROGENASE DOMAIN-CONTAINING PROTEIN"/>
    <property type="match status" value="1"/>
</dbReference>
<evidence type="ECO:0000313" key="15">
    <source>
        <dbReference type="EMBL" id="PNS07435.1"/>
    </source>
</evidence>
<evidence type="ECO:0000256" key="10">
    <source>
        <dbReference type="ARBA" id="ARBA00023004"/>
    </source>
</evidence>
<evidence type="ECO:0000256" key="11">
    <source>
        <dbReference type="ARBA" id="ARBA00023136"/>
    </source>
</evidence>
<evidence type="ECO:0000256" key="1">
    <source>
        <dbReference type="ARBA" id="ARBA00001970"/>
    </source>
</evidence>
<dbReference type="GO" id="GO:0009055">
    <property type="term" value="F:electron transfer activity"/>
    <property type="evidence" value="ECO:0007669"/>
    <property type="project" value="InterPro"/>
</dbReference>
<name>A0A2K1PXB3_9GAMM</name>
<evidence type="ECO:0000256" key="3">
    <source>
        <dbReference type="ARBA" id="ARBA00022448"/>
    </source>
</evidence>
<evidence type="ECO:0000256" key="2">
    <source>
        <dbReference type="ARBA" id="ARBA00004651"/>
    </source>
</evidence>
<keyword evidence="5" id="KW-0349">Heme</keyword>
<evidence type="ECO:0000313" key="16">
    <source>
        <dbReference type="Proteomes" id="UP000236220"/>
    </source>
</evidence>
<reference evidence="15 16" key="1">
    <citation type="submission" date="2017-08" db="EMBL/GenBank/DDBJ databases">
        <title>Lysobacter sylvestris genome.</title>
        <authorList>
            <person name="Zhang D.-C."/>
            <person name="Albuquerque L."/>
            <person name="Franca L."/>
            <person name="Froufe H.J.C."/>
            <person name="Barroso C."/>
            <person name="Egas C."/>
            <person name="Da Costa M."/>
            <person name="Margesin R."/>
        </authorList>
    </citation>
    <scope>NUCLEOTIDE SEQUENCE [LARGE SCALE GENOMIC DNA]</scope>
    <source>
        <strain evidence="15 16">AM20-91</strain>
    </source>
</reference>
<feature type="transmembrane region" description="Helical" evidence="13">
    <location>
        <begin position="71"/>
        <end position="90"/>
    </location>
</feature>
<proteinExistence type="inferred from homology"/>
<feature type="transmembrane region" description="Helical" evidence="13">
    <location>
        <begin position="165"/>
        <end position="187"/>
    </location>
</feature>
<feature type="transmembrane region" description="Helical" evidence="13">
    <location>
        <begin position="110"/>
        <end position="129"/>
    </location>
</feature>
<evidence type="ECO:0000256" key="5">
    <source>
        <dbReference type="ARBA" id="ARBA00022617"/>
    </source>
</evidence>
<evidence type="ECO:0000256" key="9">
    <source>
        <dbReference type="ARBA" id="ARBA00022989"/>
    </source>
</evidence>
<accession>A0A2K1PXB3</accession>
<dbReference type="PANTHER" id="PTHR30529">
    <property type="entry name" value="CYTOCHROME B561"/>
    <property type="match status" value="1"/>
</dbReference>
<gene>
    <name evidence="15" type="ORF">Lysil_1611</name>
</gene>
<keyword evidence="7" id="KW-0479">Metal-binding</keyword>